<dbReference type="Pfam" id="PF14961">
    <property type="entry name" value="BROMI"/>
    <property type="match status" value="1"/>
</dbReference>
<protein>
    <submittedName>
        <fullName evidence="5">Protein broad-minded-like</fullName>
    </submittedName>
</protein>
<dbReference type="KEGG" id="csol:105362678"/>
<evidence type="ECO:0000313" key="5">
    <source>
        <dbReference type="RefSeq" id="XP_011498463.1"/>
    </source>
</evidence>
<dbReference type="GeneID" id="105362678"/>
<feature type="compositionally biased region" description="Polar residues" evidence="1">
    <location>
        <begin position="60"/>
        <end position="76"/>
    </location>
</feature>
<evidence type="ECO:0000259" key="2">
    <source>
        <dbReference type="Pfam" id="PF14961"/>
    </source>
</evidence>
<gene>
    <name evidence="5" type="primary">LOC105362678</name>
</gene>
<feature type="domain" description="BROMI C-terminal Rab TBC-like" evidence="3">
    <location>
        <begin position="720"/>
        <end position="1112"/>
    </location>
</feature>
<dbReference type="InterPro" id="IPR032735">
    <property type="entry name" value="BROMI_M"/>
</dbReference>
<dbReference type="AlphaFoldDB" id="A0AAJ7DW04"/>
<accession>A0AAJ7DW04</accession>
<feature type="region of interest" description="Disordered" evidence="1">
    <location>
        <begin position="54"/>
        <end position="76"/>
    </location>
</feature>
<name>A0AAJ7DW04_9HYME</name>
<organism evidence="4 5">
    <name type="scientific">Ceratosolen solmsi marchali</name>
    <dbReference type="NCBI Taxonomy" id="326594"/>
    <lineage>
        <taxon>Eukaryota</taxon>
        <taxon>Metazoa</taxon>
        <taxon>Ecdysozoa</taxon>
        <taxon>Arthropoda</taxon>
        <taxon>Hexapoda</taxon>
        <taxon>Insecta</taxon>
        <taxon>Pterygota</taxon>
        <taxon>Neoptera</taxon>
        <taxon>Endopterygota</taxon>
        <taxon>Hymenoptera</taxon>
        <taxon>Apocrita</taxon>
        <taxon>Proctotrupomorpha</taxon>
        <taxon>Chalcidoidea</taxon>
        <taxon>Agaonidae</taxon>
        <taxon>Agaoninae</taxon>
        <taxon>Ceratosolen</taxon>
    </lineage>
</organism>
<dbReference type="Proteomes" id="UP000695007">
    <property type="component" value="Unplaced"/>
</dbReference>
<evidence type="ECO:0000313" key="4">
    <source>
        <dbReference type="Proteomes" id="UP000695007"/>
    </source>
</evidence>
<keyword evidence="4" id="KW-1185">Reference proteome</keyword>
<reference evidence="5" key="1">
    <citation type="submission" date="2025-08" db="UniProtKB">
        <authorList>
            <consortium name="RefSeq"/>
        </authorList>
    </citation>
    <scope>IDENTIFICATION</scope>
</reference>
<dbReference type="Pfam" id="PF23440">
    <property type="entry name" value="BROMI_C"/>
    <property type="match status" value="1"/>
</dbReference>
<sequence>MKKYLNDKFSNIIDDSLDSETSPIDVAQKIINSNEITLLRNSIKSSFIEQIEASRETTRRNSPLNSTLNSISNSPPQTSLSYISDLSGDDWSLKENTDEIEQIINQMCCNKPDHVRLAGYEVLLENELANITVSNSWEALLQTLKDGLIDDSRSIFEASLLLHSKLLNCPNFHCVFMNLLNAFTEQYYSKKMFDTLPTILSGVNFKIFLHEKLFRLMKLILDQQEEFLKGMRINDKAIDDMIDHFVSFLCSRSATNATQLKPLNTLQIVSVIEPQASWSKKWMYSLITRKILCTAISKSPDLIKSAIEHVKRGFDNPPTGISVTISDEQSDVFISGDSVETLTFLHCLNLLAHLCSYSTGRDLLLDVQTDDSFCIPDFLKALLDFLNILASSEASNSIYETVRTALCELLRKPVVLYDARFYQVALSPLVQTEVKMWPHTLDILNHMLDTSDGPTFLTTEYRACSSPLKKKNSANYPITIILTYASSLLRQPISVINVEHITDLLKFVGKLFNISDVFSIIRGIVKEHFYPSVSYMYSKLDRYYIENERKTQHLDRSIKEMLLNLLSLPLGLQMLSNEPLIIKELIRGSISSVRTLWSDFNVIGFISNSGFLTCGIETLFDLSSHVLTTLFIDLTSILEDPHLFYDPWENANIKVFLHVLALFSLNTNCFMVFMRSDNGNKEEKENKHPSNLYEFFQNIINVDSSYHHLGLLTLKNILWNLDIYIYLLSLLDFQNKFLEFQDYEICTNEDNQEQNSAYIIDENSSLRHTILLNCYFIDHKLKTYQSSPEKFCLFSKLPPPEGIDELVSQKYSQSELMNWLQESKSALKDNNWILQTQKAHKASANPIENLVFLDLLDQMEQTMSIVEGLDQFKWNLNLQYNDSYWFPEEECGINLVLHYGLINGLLQNNEQIEQNLKIFIYATHEFINYKKSTYFNGFDWFLATVFLICGGNIEKSKIFVSQMLRFPTTTFIWFNLAQVIDENNHQEASTKLLFAHLLDNIISHEFPMTKFALKNECGLDWWMLCDRLMTQCFWGILPWNEIIHYFAICILHPPDYVIYYCASLLNYCESNIRNNIVKGKMCPEDMIFEDYRCHSQMGFMDRLGKTYGDKVLPLLMQRKINLEDNLK</sequence>
<evidence type="ECO:0000256" key="1">
    <source>
        <dbReference type="SAM" id="MobiDB-lite"/>
    </source>
</evidence>
<proteinExistence type="predicted"/>
<feature type="domain" description="BROMI middle region" evidence="2">
    <location>
        <begin position="100"/>
        <end position="364"/>
    </location>
</feature>
<evidence type="ECO:0000259" key="3">
    <source>
        <dbReference type="Pfam" id="PF23440"/>
    </source>
</evidence>
<dbReference type="InterPro" id="IPR055392">
    <property type="entry name" value="BROMI_C"/>
</dbReference>
<dbReference type="RefSeq" id="XP_011498463.1">
    <property type="nucleotide sequence ID" value="XM_011500161.1"/>
</dbReference>